<feature type="chain" id="PRO_5045281507" evidence="1">
    <location>
        <begin position="18"/>
        <end position="164"/>
    </location>
</feature>
<gene>
    <name evidence="2" type="ORF">GM920_03870</name>
</gene>
<name>A0ABR6ES06_9SPHI</name>
<dbReference type="Proteomes" id="UP000636110">
    <property type="component" value="Unassembled WGS sequence"/>
</dbReference>
<keyword evidence="3" id="KW-1185">Reference proteome</keyword>
<accession>A0ABR6ES06</accession>
<evidence type="ECO:0000313" key="3">
    <source>
        <dbReference type="Proteomes" id="UP000636110"/>
    </source>
</evidence>
<protein>
    <submittedName>
        <fullName evidence="2">Molybdopterin-binding protein</fullName>
    </submittedName>
</protein>
<dbReference type="SUPFAM" id="SSF56524">
    <property type="entry name" value="Oxidoreductase molybdopterin-binding domain"/>
    <property type="match status" value="1"/>
</dbReference>
<reference evidence="2 3" key="1">
    <citation type="submission" date="2019-11" db="EMBL/GenBank/DDBJ databases">
        <title>Description of Pedobacter sp. LMG 31462T.</title>
        <authorList>
            <person name="Carlier A."/>
            <person name="Qi S."/>
            <person name="Vandamme P."/>
        </authorList>
    </citation>
    <scope>NUCLEOTIDE SEQUENCE [LARGE SCALE GENOMIC DNA]</scope>
    <source>
        <strain evidence="2 3">LMG 31462</strain>
    </source>
</reference>
<proteinExistence type="predicted"/>
<dbReference type="EMBL" id="WNXC01000001">
    <property type="protein sequence ID" value="MBB2148044.1"/>
    <property type="molecule type" value="Genomic_DNA"/>
</dbReference>
<comment type="caution">
    <text evidence="2">The sequence shown here is derived from an EMBL/GenBank/DDBJ whole genome shotgun (WGS) entry which is preliminary data.</text>
</comment>
<evidence type="ECO:0000313" key="2">
    <source>
        <dbReference type="EMBL" id="MBB2148044.1"/>
    </source>
</evidence>
<evidence type="ECO:0000256" key="1">
    <source>
        <dbReference type="SAM" id="SignalP"/>
    </source>
</evidence>
<dbReference type="RefSeq" id="WP_182953578.1">
    <property type="nucleotide sequence ID" value="NZ_WNXC01000001.1"/>
</dbReference>
<keyword evidence="1" id="KW-0732">Signal</keyword>
<feature type="signal peptide" evidence="1">
    <location>
        <begin position="1"/>
        <end position="17"/>
    </location>
</feature>
<sequence>MKYLVPFLLFFCLSANAQESKQFIVDGQVKKTLTISLDAIQQHKMISLDSLTIYNHLMQRKSSVKNIKAALLKDVLAGVEITAGHPKELSEYYLVCTATDNYKVVLSWNEVFNSKNDSVLILSSFDVDPTKKENGNIAMIVTTDQATGRRFVKGLSKISILRLN</sequence>
<organism evidence="2 3">
    <name type="scientific">Pedobacter gandavensis</name>
    <dbReference type="NCBI Taxonomy" id="2679963"/>
    <lineage>
        <taxon>Bacteria</taxon>
        <taxon>Pseudomonadati</taxon>
        <taxon>Bacteroidota</taxon>
        <taxon>Sphingobacteriia</taxon>
        <taxon>Sphingobacteriales</taxon>
        <taxon>Sphingobacteriaceae</taxon>
        <taxon>Pedobacter</taxon>
    </lineage>
</organism>
<dbReference type="InterPro" id="IPR036374">
    <property type="entry name" value="OxRdtase_Mopterin-bd_sf"/>
</dbReference>